<dbReference type="EMBL" id="JBGBPQ010000013">
    <property type="protein sequence ID" value="KAL1511933.1"/>
    <property type="molecule type" value="Genomic_DNA"/>
</dbReference>
<evidence type="ECO:0000256" key="6">
    <source>
        <dbReference type="SAM" id="MobiDB-lite"/>
    </source>
</evidence>
<evidence type="ECO:0000256" key="7">
    <source>
        <dbReference type="SAM" id="Phobius"/>
    </source>
</evidence>
<protein>
    <recommendedName>
        <fullName evidence="10">H(+)-exporting diphosphatase</fullName>
    </recommendedName>
</protein>
<sequence>MFAAERDALKWEAYSGALGIQEREMTVLMSYLDNLGTQAALLAGFAFTCYTDDLGLPDDIHPVLEGLFMICVSTCVGAMLFTVVASTLVSSLGPAMALRGKDGTAMRVAVDHMETNRHAIRNSFGIGVFAFLAIVMQLVWHKIKHPVNSCLCTVIVASIFGFLLFTTHRIFQQFGSSENRSRKISHGGVVSASHYLEKARLAATLPAHKAGAPTEESAYTKCMSNPNLGSSTQQRRGSLGLNHPIDAPPPSLSPSIRGAEIQPQNRWRWNRQQELSTSEPLAPIPPAQVIPPAPAPAGADGLVTRPATSRLTIRRNFQRDRR</sequence>
<organism evidence="8 9">
    <name type="scientific">Prymnesium parvum</name>
    <name type="common">Toxic golden alga</name>
    <dbReference type="NCBI Taxonomy" id="97485"/>
    <lineage>
        <taxon>Eukaryota</taxon>
        <taxon>Haptista</taxon>
        <taxon>Haptophyta</taxon>
        <taxon>Prymnesiophyceae</taxon>
        <taxon>Prymnesiales</taxon>
        <taxon>Prymnesiaceae</taxon>
        <taxon>Prymnesium</taxon>
    </lineage>
</organism>
<accession>A0AB34J2Q6</accession>
<feature type="transmembrane region" description="Helical" evidence="7">
    <location>
        <begin position="119"/>
        <end position="140"/>
    </location>
</feature>
<comment type="similarity">
    <text evidence="2">Belongs to the Orai family.</text>
</comment>
<keyword evidence="9" id="KW-1185">Reference proteome</keyword>
<evidence type="ECO:0000256" key="3">
    <source>
        <dbReference type="ARBA" id="ARBA00022692"/>
    </source>
</evidence>
<dbReference type="InterPro" id="IPR012446">
    <property type="entry name" value="CRAC_channel"/>
</dbReference>
<evidence type="ECO:0000256" key="2">
    <source>
        <dbReference type="ARBA" id="ARBA00008062"/>
    </source>
</evidence>
<feature type="transmembrane region" description="Helical" evidence="7">
    <location>
        <begin position="67"/>
        <end position="98"/>
    </location>
</feature>
<comment type="subcellular location">
    <subcellularLocation>
        <location evidence="1">Membrane</location>
        <topology evidence="1">Multi-pass membrane protein</topology>
    </subcellularLocation>
</comment>
<dbReference type="GO" id="GO:0016020">
    <property type="term" value="C:membrane"/>
    <property type="evidence" value="ECO:0007669"/>
    <property type="project" value="UniProtKB-SubCell"/>
</dbReference>
<evidence type="ECO:0000313" key="8">
    <source>
        <dbReference type="EMBL" id="KAL1511933.1"/>
    </source>
</evidence>
<dbReference type="Pfam" id="PF07856">
    <property type="entry name" value="Orai-1"/>
    <property type="match status" value="1"/>
</dbReference>
<dbReference type="AlphaFoldDB" id="A0AB34J2Q6"/>
<keyword evidence="4 7" id="KW-1133">Transmembrane helix</keyword>
<evidence type="ECO:0008006" key="10">
    <source>
        <dbReference type="Google" id="ProtNLM"/>
    </source>
</evidence>
<comment type="caution">
    <text evidence="8">The sequence shown here is derived from an EMBL/GenBank/DDBJ whole genome shotgun (WGS) entry which is preliminary data.</text>
</comment>
<evidence type="ECO:0000256" key="5">
    <source>
        <dbReference type="ARBA" id="ARBA00023136"/>
    </source>
</evidence>
<keyword evidence="3 7" id="KW-0812">Transmembrane</keyword>
<feature type="compositionally biased region" description="Pro residues" evidence="6">
    <location>
        <begin position="282"/>
        <end position="295"/>
    </location>
</feature>
<evidence type="ECO:0000256" key="4">
    <source>
        <dbReference type="ARBA" id="ARBA00022989"/>
    </source>
</evidence>
<feature type="transmembrane region" description="Helical" evidence="7">
    <location>
        <begin position="146"/>
        <end position="165"/>
    </location>
</feature>
<feature type="region of interest" description="Disordered" evidence="6">
    <location>
        <begin position="216"/>
        <end position="257"/>
    </location>
</feature>
<dbReference type="Gene3D" id="1.20.140.140">
    <property type="entry name" value="Calcium release-activated calcium channel protein Orai"/>
    <property type="match status" value="1"/>
</dbReference>
<name>A0AB34J2Q6_PRYPA</name>
<dbReference type="Proteomes" id="UP001515480">
    <property type="component" value="Unassembled WGS sequence"/>
</dbReference>
<feature type="region of interest" description="Disordered" evidence="6">
    <location>
        <begin position="273"/>
        <end position="322"/>
    </location>
</feature>
<evidence type="ECO:0000313" key="9">
    <source>
        <dbReference type="Proteomes" id="UP001515480"/>
    </source>
</evidence>
<reference evidence="8 9" key="1">
    <citation type="journal article" date="2024" name="Science">
        <title>Giant polyketide synthase enzymes in the biosynthesis of giant marine polyether toxins.</title>
        <authorList>
            <person name="Fallon T.R."/>
            <person name="Shende V.V."/>
            <person name="Wierzbicki I.H."/>
            <person name="Pendleton A.L."/>
            <person name="Watervoot N.F."/>
            <person name="Auber R.P."/>
            <person name="Gonzalez D.J."/>
            <person name="Wisecaver J.H."/>
            <person name="Moore B.S."/>
        </authorList>
    </citation>
    <scope>NUCLEOTIDE SEQUENCE [LARGE SCALE GENOMIC DNA]</scope>
    <source>
        <strain evidence="8 9">12B1</strain>
    </source>
</reference>
<gene>
    <name evidence="8" type="ORF">AB1Y20_005214</name>
</gene>
<dbReference type="InterPro" id="IPR038350">
    <property type="entry name" value="Orai_sf"/>
</dbReference>
<proteinExistence type="inferred from homology"/>
<feature type="compositionally biased region" description="Polar residues" evidence="6">
    <location>
        <begin position="222"/>
        <end position="236"/>
    </location>
</feature>
<evidence type="ECO:0000256" key="1">
    <source>
        <dbReference type="ARBA" id="ARBA00004141"/>
    </source>
</evidence>
<keyword evidence="5 7" id="KW-0472">Membrane</keyword>